<comment type="caution">
    <text evidence="1">The sequence shown here is derived from an EMBL/GenBank/DDBJ whole genome shotgun (WGS) entry which is preliminary data.</text>
</comment>
<evidence type="ECO:0000313" key="2">
    <source>
        <dbReference type="Proteomes" id="UP000488936"/>
    </source>
</evidence>
<protein>
    <submittedName>
        <fullName evidence="1">Uncharacterized protein</fullName>
    </submittedName>
</protein>
<dbReference type="RefSeq" id="WP_155034413.1">
    <property type="nucleotide sequence ID" value="NZ_JBHTIG010000060.1"/>
</dbReference>
<evidence type="ECO:0000313" key="1">
    <source>
        <dbReference type="EMBL" id="MTH28423.1"/>
    </source>
</evidence>
<reference evidence="1 2" key="1">
    <citation type="journal article" date="2006" name="Int. J. Syst. Evol. Microbiol.">
        <title>Myroides pelagicus sp. nov., isolated from seawater in Thailand.</title>
        <authorList>
            <person name="Yoon J."/>
            <person name="Maneerat S."/>
            <person name="Kawai F."/>
            <person name="Yokota A."/>
        </authorList>
    </citation>
    <scope>NUCLEOTIDE SEQUENCE [LARGE SCALE GENOMIC DNA]</scope>
    <source>
        <strain evidence="1 2">SM1T</strain>
    </source>
</reference>
<organism evidence="1 2">
    <name type="scientific">Myroides pelagicus</name>
    <dbReference type="NCBI Taxonomy" id="270914"/>
    <lineage>
        <taxon>Bacteria</taxon>
        <taxon>Pseudomonadati</taxon>
        <taxon>Bacteroidota</taxon>
        <taxon>Flavobacteriia</taxon>
        <taxon>Flavobacteriales</taxon>
        <taxon>Flavobacteriaceae</taxon>
        <taxon>Myroides</taxon>
    </lineage>
</organism>
<gene>
    <name evidence="1" type="ORF">GJV77_00585</name>
</gene>
<name>A0A7K1GJ05_9FLAO</name>
<dbReference type="Proteomes" id="UP000488936">
    <property type="component" value="Unassembled WGS sequence"/>
</dbReference>
<dbReference type="OrthoDB" id="1441013at2"/>
<dbReference type="EMBL" id="WMJY01000001">
    <property type="protein sequence ID" value="MTH28423.1"/>
    <property type="molecule type" value="Genomic_DNA"/>
</dbReference>
<accession>A0A7K1GJ05</accession>
<proteinExistence type="predicted"/>
<sequence length="140" mass="16237">MESKIFQNVPEKERVQYLRDNAVSSEQKTYMRALDKSEVIELQNKYAQKAIELNIADETLKMHREAFKNTAKPLKSEMSKIIQGIRTSSEEITEEVYLLADMDEEMMGYYNSLGELIYSRPLLSSERQFSITSSVMHKIG</sequence>
<keyword evidence="2" id="KW-1185">Reference proteome</keyword>
<dbReference type="AlphaFoldDB" id="A0A7K1GJ05"/>